<dbReference type="Pfam" id="PF04908">
    <property type="entry name" value="SH3BGR"/>
    <property type="match status" value="1"/>
</dbReference>
<evidence type="ECO:0000256" key="5">
    <source>
        <dbReference type="ARBA" id="ARBA00072006"/>
    </source>
</evidence>
<feature type="compositionally biased region" description="Basic and acidic residues" evidence="7">
    <location>
        <begin position="1"/>
        <end position="14"/>
    </location>
</feature>
<dbReference type="PROSITE" id="PS50908">
    <property type="entry name" value="RWD"/>
    <property type="match status" value="1"/>
</dbReference>
<dbReference type="CDD" id="cd23816">
    <property type="entry name" value="RWD_RWDD1"/>
    <property type="match status" value="1"/>
</dbReference>
<evidence type="ECO:0000256" key="3">
    <source>
        <dbReference type="ARBA" id="ARBA00056432"/>
    </source>
</evidence>
<reference evidence="9" key="1">
    <citation type="submission" date="2025-08" db="UniProtKB">
        <authorList>
            <consortium name="Ensembl"/>
        </authorList>
    </citation>
    <scope>IDENTIFICATION</scope>
</reference>
<keyword evidence="2" id="KW-0007">Acetylation</keyword>
<dbReference type="AlphaFoldDB" id="A0A8C4QUQ2"/>
<dbReference type="PANTHER" id="PTHR12292">
    <property type="entry name" value="RWD DOMAIN-CONTAINING PROTEIN"/>
    <property type="match status" value="1"/>
</dbReference>
<dbReference type="InterPro" id="IPR040213">
    <property type="entry name" value="GIR2-like"/>
</dbReference>
<dbReference type="Proteomes" id="UP000694388">
    <property type="component" value="Unplaced"/>
</dbReference>
<keyword evidence="1" id="KW-0597">Phosphoprotein</keyword>
<evidence type="ECO:0000256" key="7">
    <source>
        <dbReference type="SAM" id="MobiDB-lite"/>
    </source>
</evidence>
<evidence type="ECO:0000256" key="1">
    <source>
        <dbReference type="ARBA" id="ARBA00022553"/>
    </source>
</evidence>
<proteinExistence type="inferred from homology"/>
<dbReference type="Ensembl" id="ENSEBUT00000020724.1">
    <property type="protein sequence ID" value="ENSEBUP00000020148.1"/>
    <property type="gene ID" value="ENSEBUG00000012506.1"/>
</dbReference>
<evidence type="ECO:0000313" key="10">
    <source>
        <dbReference type="Proteomes" id="UP000694388"/>
    </source>
</evidence>
<dbReference type="InterPro" id="IPR006575">
    <property type="entry name" value="RWD_dom"/>
</dbReference>
<organism evidence="9 10">
    <name type="scientific">Eptatretus burgeri</name>
    <name type="common">Inshore hagfish</name>
    <dbReference type="NCBI Taxonomy" id="7764"/>
    <lineage>
        <taxon>Eukaryota</taxon>
        <taxon>Metazoa</taxon>
        <taxon>Chordata</taxon>
        <taxon>Craniata</taxon>
        <taxon>Vertebrata</taxon>
        <taxon>Cyclostomata</taxon>
        <taxon>Myxini</taxon>
        <taxon>Myxiniformes</taxon>
        <taxon>Myxinidae</taxon>
        <taxon>Eptatretinae</taxon>
        <taxon>Eptatretus</taxon>
    </lineage>
</organism>
<dbReference type="SUPFAM" id="SSF54495">
    <property type="entry name" value="UBC-like"/>
    <property type="match status" value="1"/>
</dbReference>
<dbReference type="Pfam" id="PF05773">
    <property type="entry name" value="RWD"/>
    <property type="match status" value="1"/>
</dbReference>
<evidence type="ECO:0000313" key="9">
    <source>
        <dbReference type="Ensembl" id="ENSEBUP00000020148.1"/>
    </source>
</evidence>
<feature type="coiled-coil region" evidence="6">
    <location>
        <begin position="212"/>
        <end position="252"/>
    </location>
</feature>
<sequence length="348" mass="40106">MNEDDRHYMHEHVPPNHHPPSGNLLTPQIFNGEKYCGDYESFFEAKEDHMVYTFLGLKPPPDSKARVEKCCFVKARFFAYSTSTRKAFYSSALEQRAHGFWCSPGTKMTDYVEEQTNEFEALQSIYSDCFSVISEEPTSFTIEVSSDLSHKSGEVLKVELKFTFVERYPDEPPLFEVVSRGNLSDDDVCSLKSLLNEQAEENVGMVMIFTLVSAAQEHLNELVDQIKSQKDKEVERKQLEQEEADNERFQGTPVTIENFLAWKIAFNLEYAEMRSKKYQRDDELGGKCKLTGKQLFERDRNLDTSDMQFLEEGDNVEVDESLFQDLDDLALEDDENADLNPADLDDYD</sequence>
<evidence type="ECO:0000256" key="4">
    <source>
        <dbReference type="ARBA" id="ARBA00061594"/>
    </source>
</evidence>
<dbReference type="InterPro" id="IPR006993">
    <property type="entry name" value="Glut_rich_SH3-bd"/>
</dbReference>
<evidence type="ECO:0000259" key="8">
    <source>
        <dbReference type="PROSITE" id="PS50908"/>
    </source>
</evidence>
<protein>
    <recommendedName>
        <fullName evidence="5">RWD domain-containing protein 1</fullName>
    </recommendedName>
</protein>
<dbReference type="InterPro" id="IPR016135">
    <property type="entry name" value="UBQ-conjugating_enzyme/RWD"/>
</dbReference>
<accession>A0A8C4QUQ2</accession>
<dbReference type="GO" id="GO:0005737">
    <property type="term" value="C:cytoplasm"/>
    <property type="evidence" value="ECO:0007669"/>
    <property type="project" value="UniProtKB-ARBA"/>
</dbReference>
<comment type="function">
    <text evidence="3">Protects DRG2 from proteolytic degradation.</text>
</comment>
<name>A0A8C4QUQ2_EPTBU</name>
<dbReference type="SMART" id="SM00591">
    <property type="entry name" value="RWD"/>
    <property type="match status" value="1"/>
</dbReference>
<reference evidence="9" key="2">
    <citation type="submission" date="2025-09" db="UniProtKB">
        <authorList>
            <consortium name="Ensembl"/>
        </authorList>
    </citation>
    <scope>IDENTIFICATION</scope>
</reference>
<dbReference type="Gene3D" id="3.10.110.10">
    <property type="entry name" value="Ubiquitin Conjugating Enzyme"/>
    <property type="match status" value="1"/>
</dbReference>
<dbReference type="Gene3D" id="3.40.30.10">
    <property type="entry name" value="Glutaredoxin"/>
    <property type="match status" value="1"/>
</dbReference>
<keyword evidence="6" id="KW-0175">Coiled coil</keyword>
<keyword evidence="10" id="KW-1185">Reference proteome</keyword>
<comment type="similarity">
    <text evidence="4">Belongs to the RWDD1/GIR2 family.</text>
</comment>
<evidence type="ECO:0000256" key="6">
    <source>
        <dbReference type="SAM" id="Coils"/>
    </source>
</evidence>
<dbReference type="GeneTree" id="ENSGT00390000009168"/>
<dbReference type="FunFam" id="3.10.110.10:FF:000064">
    <property type="entry name" value="RWD domain-containing protein 1"/>
    <property type="match status" value="1"/>
</dbReference>
<feature type="domain" description="RWD" evidence="8">
    <location>
        <begin position="117"/>
        <end position="222"/>
    </location>
</feature>
<evidence type="ECO:0000256" key="2">
    <source>
        <dbReference type="ARBA" id="ARBA00022990"/>
    </source>
</evidence>
<feature type="region of interest" description="Disordered" evidence="7">
    <location>
        <begin position="1"/>
        <end position="23"/>
    </location>
</feature>